<feature type="compositionally biased region" description="Low complexity" evidence="1">
    <location>
        <begin position="323"/>
        <end position="352"/>
    </location>
</feature>
<sequence>MAAMEGVMQDQSQLQNQQQQQMVVPERLNHAVQQQLNLESVKTRAIGLFKALTRILEDFDAYARTNTTPKWQDILGQYSMVNLELFSIVDEIKKVSKAFVVHPKNVNAENATILPVMLSSKLLPEMEMDDNSKREHLLQGMQSLPISSQIEKLKARIDMIAAACESAEKVLADTRKAYQFGTRQGPTTLPTLDKAQAAKILEQENLLRAAVNGGEGLRVTGDQRQMTSALPVHLVDVLALSDGMHSFSDSSGMYMKNTPSISNSINNQGSLLQPTGTPLHVRSAASPSAATSATSFDHTTPSPLPYANSPRSGTNMMNTPSPQQQVQQQQQQRQKMMQHQQQQQQLRQSSMQALGQNQMSQMHDLQSQGQQKFQPLHGQHQMQYSQPMGHQQFQSRQLSSGHVQHGMGQSQLNQGNQLNRHLSQFSSAANTSLFNTAQGAPNTQIPNMSATMSSQSRMQFGLAGNNAQRSHASTVLNDQMYNMGVSNTGGMMHMQQQQQQLGSQGAFGNMQPNAQNLQSSMAALQNASQNHPNFAQQRQQNQQ</sequence>
<accession>A0ABQ8ZT42</accession>
<feature type="region of interest" description="Disordered" evidence="1">
    <location>
        <begin position="520"/>
        <end position="543"/>
    </location>
</feature>
<reference evidence="2" key="1">
    <citation type="submission" date="2022-10" db="EMBL/GenBank/DDBJ databases">
        <authorList>
            <person name="Hyden B.L."/>
            <person name="Feng K."/>
            <person name="Yates T."/>
            <person name="Jawdy S."/>
            <person name="Smart L.B."/>
            <person name="Muchero W."/>
        </authorList>
    </citation>
    <scope>NUCLEOTIDE SEQUENCE</scope>
    <source>
        <tissue evidence="2">Shoot tip</tissue>
    </source>
</reference>
<dbReference type="PANTHER" id="PTHR35552:SF1">
    <property type="entry name" value="MEDIATOR OF RNA POLYMERASE II TRANSCRIPTION SUBUNIT 8"/>
    <property type="match status" value="1"/>
</dbReference>
<gene>
    <name evidence="2" type="ORF">OIU77_013061</name>
</gene>
<name>A0ABQ8ZT42_9ROSI</name>
<evidence type="ECO:0000313" key="3">
    <source>
        <dbReference type="Proteomes" id="UP001141253"/>
    </source>
</evidence>
<feature type="compositionally biased region" description="Polar residues" evidence="1">
    <location>
        <begin position="520"/>
        <end position="535"/>
    </location>
</feature>
<dbReference type="Proteomes" id="UP001141253">
    <property type="component" value="Chromosome 10"/>
</dbReference>
<feature type="compositionally biased region" description="Polar residues" evidence="1">
    <location>
        <begin position="380"/>
        <end position="402"/>
    </location>
</feature>
<proteinExistence type="predicted"/>
<evidence type="ECO:0000256" key="1">
    <source>
        <dbReference type="SAM" id="MobiDB-lite"/>
    </source>
</evidence>
<feature type="compositionally biased region" description="Polar residues" evidence="1">
    <location>
        <begin position="353"/>
        <end position="373"/>
    </location>
</feature>
<keyword evidence="3" id="KW-1185">Reference proteome</keyword>
<evidence type="ECO:0008006" key="4">
    <source>
        <dbReference type="Google" id="ProtNLM"/>
    </source>
</evidence>
<feature type="compositionally biased region" description="Polar residues" evidence="1">
    <location>
        <begin position="309"/>
        <end position="322"/>
    </location>
</feature>
<dbReference type="PANTHER" id="PTHR35552">
    <property type="entry name" value="MEDIATOR OF RNA POLYMERASE II TRANSCRIPTION SUBUNIT 8"/>
    <property type="match status" value="1"/>
</dbReference>
<comment type="caution">
    <text evidence="2">The sequence shown here is derived from an EMBL/GenBank/DDBJ whole genome shotgun (WGS) entry which is preliminary data.</text>
</comment>
<dbReference type="InterPro" id="IPR038795">
    <property type="entry name" value="MED8_plant"/>
</dbReference>
<reference evidence="2" key="2">
    <citation type="journal article" date="2023" name="Int. J. Mol. Sci.">
        <title>De Novo Assembly and Annotation of 11 Diverse Shrub Willow (Salix) Genomes Reveals Novel Gene Organization in Sex-Linked Regions.</title>
        <authorList>
            <person name="Hyden B."/>
            <person name="Feng K."/>
            <person name="Yates T.B."/>
            <person name="Jawdy S."/>
            <person name="Cereghino C."/>
            <person name="Smart L.B."/>
            <person name="Muchero W."/>
        </authorList>
    </citation>
    <scope>NUCLEOTIDE SEQUENCE</scope>
    <source>
        <tissue evidence="2">Shoot tip</tissue>
    </source>
</reference>
<protein>
    <recommendedName>
        <fullName evidence="4">Mediator of RNA polymerase II transcription subunit 8</fullName>
    </recommendedName>
</protein>
<organism evidence="2 3">
    <name type="scientific">Salix suchowensis</name>
    <dbReference type="NCBI Taxonomy" id="1278906"/>
    <lineage>
        <taxon>Eukaryota</taxon>
        <taxon>Viridiplantae</taxon>
        <taxon>Streptophyta</taxon>
        <taxon>Embryophyta</taxon>
        <taxon>Tracheophyta</taxon>
        <taxon>Spermatophyta</taxon>
        <taxon>Magnoliopsida</taxon>
        <taxon>eudicotyledons</taxon>
        <taxon>Gunneridae</taxon>
        <taxon>Pentapetalae</taxon>
        <taxon>rosids</taxon>
        <taxon>fabids</taxon>
        <taxon>Malpighiales</taxon>
        <taxon>Salicaceae</taxon>
        <taxon>Saliceae</taxon>
        <taxon>Salix</taxon>
    </lineage>
</organism>
<feature type="region of interest" description="Disordered" evidence="1">
    <location>
        <begin position="258"/>
        <end position="413"/>
    </location>
</feature>
<evidence type="ECO:0000313" key="2">
    <source>
        <dbReference type="EMBL" id="KAJ6311208.1"/>
    </source>
</evidence>
<dbReference type="EMBL" id="JAPFFI010000024">
    <property type="protein sequence ID" value="KAJ6311208.1"/>
    <property type="molecule type" value="Genomic_DNA"/>
</dbReference>
<feature type="compositionally biased region" description="Polar residues" evidence="1">
    <location>
        <begin position="258"/>
        <end position="276"/>
    </location>
</feature>
<feature type="compositionally biased region" description="Low complexity" evidence="1">
    <location>
        <begin position="283"/>
        <end position="295"/>
    </location>
</feature>